<accession>A0A7T6ZBI5</accession>
<dbReference type="Proteomes" id="UP000595349">
    <property type="component" value="Chromosome"/>
</dbReference>
<name>A0A7T6ZBI5_9BACI</name>
<dbReference type="AlphaFoldDB" id="A0A7T6ZBI5"/>
<dbReference type="EMBL" id="CP054706">
    <property type="protein sequence ID" value="QQK80376.1"/>
    <property type="molecule type" value="Genomic_DNA"/>
</dbReference>
<protein>
    <submittedName>
        <fullName evidence="1">Uncharacterized protein</fullName>
    </submittedName>
</protein>
<organism evidence="1 2">
    <name type="scientific">Salicibibacter cibi</name>
    <dbReference type="NCBI Taxonomy" id="2743001"/>
    <lineage>
        <taxon>Bacteria</taxon>
        <taxon>Bacillati</taxon>
        <taxon>Bacillota</taxon>
        <taxon>Bacilli</taxon>
        <taxon>Bacillales</taxon>
        <taxon>Bacillaceae</taxon>
        <taxon>Salicibibacter</taxon>
    </lineage>
</organism>
<proteinExistence type="predicted"/>
<dbReference type="KEGG" id="scib:HUG20_11055"/>
<keyword evidence="2" id="KW-1185">Reference proteome</keyword>
<gene>
    <name evidence="1" type="ORF">HUG20_11055</name>
</gene>
<evidence type="ECO:0000313" key="1">
    <source>
        <dbReference type="EMBL" id="QQK80376.1"/>
    </source>
</evidence>
<evidence type="ECO:0000313" key="2">
    <source>
        <dbReference type="Proteomes" id="UP000595349"/>
    </source>
</evidence>
<sequence>MLVLLIFISINEREEAPISAPHHNEAFDIDEKVLAPTVNLLERIANRELKGS</sequence>
<reference evidence="1 2" key="1">
    <citation type="submission" date="2020-06" db="EMBL/GenBank/DDBJ databases">
        <title>Genomic analysis of Salicibibacter sp. NKC21-4.</title>
        <authorList>
            <person name="Oh Y.J."/>
        </authorList>
    </citation>
    <scope>NUCLEOTIDE SEQUENCE [LARGE SCALE GENOMIC DNA]</scope>
    <source>
        <strain evidence="1 2">NKC21-4</strain>
    </source>
</reference>
<dbReference type="RefSeq" id="WP_200084749.1">
    <property type="nucleotide sequence ID" value="NZ_CP054706.1"/>
</dbReference>